<proteinExistence type="predicted"/>
<evidence type="ECO:0000256" key="1">
    <source>
        <dbReference type="SAM" id="MobiDB-lite"/>
    </source>
</evidence>
<dbReference type="Proteomes" id="UP000796761">
    <property type="component" value="Unassembled WGS sequence"/>
</dbReference>
<feature type="region of interest" description="Disordered" evidence="1">
    <location>
        <begin position="1"/>
        <end position="26"/>
    </location>
</feature>
<sequence>VDGSVGINSKLYSPKRNRTSPEHNQPLLPSGSLCPVGVRIFSLLTIALHVSVRLTYWLSSKNDIKDLGFVMTLWEFCFPCEEERFAFMLEKRDS</sequence>
<protein>
    <submittedName>
        <fullName evidence="2">Uncharacterized protein</fullName>
    </submittedName>
</protein>
<organism evidence="2 3">
    <name type="scientific">Zosterops borbonicus</name>
    <dbReference type="NCBI Taxonomy" id="364589"/>
    <lineage>
        <taxon>Eukaryota</taxon>
        <taxon>Metazoa</taxon>
        <taxon>Chordata</taxon>
        <taxon>Craniata</taxon>
        <taxon>Vertebrata</taxon>
        <taxon>Euteleostomi</taxon>
        <taxon>Archelosauria</taxon>
        <taxon>Archosauria</taxon>
        <taxon>Dinosauria</taxon>
        <taxon>Saurischia</taxon>
        <taxon>Theropoda</taxon>
        <taxon>Coelurosauria</taxon>
        <taxon>Aves</taxon>
        <taxon>Neognathae</taxon>
        <taxon>Neoaves</taxon>
        <taxon>Telluraves</taxon>
        <taxon>Australaves</taxon>
        <taxon>Passeriformes</taxon>
        <taxon>Sylvioidea</taxon>
        <taxon>Zosteropidae</taxon>
        <taxon>Zosterops</taxon>
    </lineage>
</organism>
<feature type="compositionally biased region" description="Polar residues" evidence="1">
    <location>
        <begin position="1"/>
        <end position="11"/>
    </location>
</feature>
<name>A0A8K1GUI0_9PASS</name>
<accession>A0A8K1GUI0</accession>
<comment type="caution">
    <text evidence="2">The sequence shown here is derived from an EMBL/GenBank/DDBJ whole genome shotgun (WGS) entry which is preliminary data.</text>
</comment>
<reference evidence="2" key="1">
    <citation type="submission" date="2019-04" db="EMBL/GenBank/DDBJ databases">
        <title>Genome assembly of Zosterops borbonicus 15179.</title>
        <authorList>
            <person name="Leroy T."/>
            <person name="Anselmetti Y."/>
            <person name="Tilak M.-K."/>
            <person name="Nabholz B."/>
        </authorList>
    </citation>
    <scope>NUCLEOTIDE SEQUENCE</scope>
    <source>
        <strain evidence="2">HGM_15179</strain>
        <tissue evidence="2">Muscle</tissue>
    </source>
</reference>
<gene>
    <name evidence="2" type="ORF">HGM15179_002485</name>
</gene>
<dbReference type="EMBL" id="SWJQ01000045">
    <property type="protein sequence ID" value="TRZ24598.1"/>
    <property type="molecule type" value="Genomic_DNA"/>
</dbReference>
<evidence type="ECO:0000313" key="2">
    <source>
        <dbReference type="EMBL" id="TRZ24598.1"/>
    </source>
</evidence>
<evidence type="ECO:0000313" key="3">
    <source>
        <dbReference type="Proteomes" id="UP000796761"/>
    </source>
</evidence>
<dbReference type="AlphaFoldDB" id="A0A8K1GUI0"/>
<feature type="non-terminal residue" evidence="2">
    <location>
        <position position="1"/>
    </location>
</feature>
<keyword evidence="3" id="KW-1185">Reference proteome</keyword>